<keyword evidence="5" id="KW-0804">Transcription</keyword>
<gene>
    <name evidence="8" type="ORF">GCM10010411_65390</name>
</gene>
<evidence type="ECO:0000259" key="6">
    <source>
        <dbReference type="Pfam" id="PF04542"/>
    </source>
</evidence>
<dbReference type="Proteomes" id="UP001501509">
    <property type="component" value="Unassembled WGS sequence"/>
</dbReference>
<evidence type="ECO:0000256" key="2">
    <source>
        <dbReference type="ARBA" id="ARBA00023015"/>
    </source>
</evidence>
<feature type="domain" description="RNA polymerase sigma-70 region 2" evidence="6">
    <location>
        <begin position="59"/>
        <end position="124"/>
    </location>
</feature>
<evidence type="ECO:0000256" key="1">
    <source>
        <dbReference type="ARBA" id="ARBA00010641"/>
    </source>
</evidence>
<sequence length="228" mass="25264">MTVASTSRRIFDDQPPGIFEVVVTSDGPQGEPPGADRRLSDAEIIAASRRVPARFAVIFDRHYRDIQRYVDRRLGRDDADDIAAETFLIAFRRRARFDTAQASARPWLYGIATKLVGRHRRDELRRYRALARLDRSDALEGHEERVTSAVVAANTGLSEALAGLSSADRDVLMLVALAELSYPEVAAALGIKYGTVCSRLSRARRQIRTALDAQDRADIEGGTRGRIG</sequence>
<dbReference type="InterPro" id="IPR013249">
    <property type="entry name" value="RNA_pol_sigma70_r4_t2"/>
</dbReference>
<dbReference type="Pfam" id="PF08281">
    <property type="entry name" value="Sigma70_r4_2"/>
    <property type="match status" value="1"/>
</dbReference>
<dbReference type="CDD" id="cd06171">
    <property type="entry name" value="Sigma70_r4"/>
    <property type="match status" value="1"/>
</dbReference>
<keyword evidence="3" id="KW-0731">Sigma factor</keyword>
<dbReference type="InterPro" id="IPR036388">
    <property type="entry name" value="WH-like_DNA-bd_sf"/>
</dbReference>
<organism evidence="8 9">
    <name type="scientific">Actinomadura fulvescens</name>
    <dbReference type="NCBI Taxonomy" id="46160"/>
    <lineage>
        <taxon>Bacteria</taxon>
        <taxon>Bacillati</taxon>
        <taxon>Actinomycetota</taxon>
        <taxon>Actinomycetes</taxon>
        <taxon>Streptosporangiales</taxon>
        <taxon>Thermomonosporaceae</taxon>
        <taxon>Actinomadura</taxon>
    </lineage>
</organism>
<dbReference type="SUPFAM" id="SSF88946">
    <property type="entry name" value="Sigma2 domain of RNA polymerase sigma factors"/>
    <property type="match status" value="1"/>
</dbReference>
<dbReference type="Gene3D" id="1.10.10.10">
    <property type="entry name" value="Winged helix-like DNA-binding domain superfamily/Winged helix DNA-binding domain"/>
    <property type="match status" value="1"/>
</dbReference>
<comment type="similarity">
    <text evidence="1">Belongs to the sigma-70 factor family. ECF subfamily.</text>
</comment>
<dbReference type="InterPro" id="IPR007627">
    <property type="entry name" value="RNA_pol_sigma70_r2"/>
</dbReference>
<evidence type="ECO:0000256" key="5">
    <source>
        <dbReference type="ARBA" id="ARBA00023163"/>
    </source>
</evidence>
<keyword evidence="4" id="KW-0238">DNA-binding</keyword>
<dbReference type="InterPro" id="IPR014284">
    <property type="entry name" value="RNA_pol_sigma-70_dom"/>
</dbReference>
<dbReference type="SUPFAM" id="SSF88659">
    <property type="entry name" value="Sigma3 and sigma4 domains of RNA polymerase sigma factors"/>
    <property type="match status" value="1"/>
</dbReference>
<reference evidence="8 9" key="1">
    <citation type="journal article" date="2019" name="Int. J. Syst. Evol. Microbiol.">
        <title>The Global Catalogue of Microorganisms (GCM) 10K type strain sequencing project: providing services to taxonomists for standard genome sequencing and annotation.</title>
        <authorList>
            <consortium name="The Broad Institute Genomics Platform"/>
            <consortium name="The Broad Institute Genome Sequencing Center for Infectious Disease"/>
            <person name="Wu L."/>
            <person name="Ma J."/>
        </authorList>
    </citation>
    <scope>NUCLEOTIDE SEQUENCE [LARGE SCALE GENOMIC DNA]</scope>
    <source>
        <strain evidence="8 9">JCM 6833</strain>
    </source>
</reference>
<name>A0ABN3Q9L1_9ACTN</name>
<dbReference type="PANTHER" id="PTHR43133:SF8">
    <property type="entry name" value="RNA POLYMERASE SIGMA FACTOR HI_1459-RELATED"/>
    <property type="match status" value="1"/>
</dbReference>
<dbReference type="InterPro" id="IPR013325">
    <property type="entry name" value="RNA_pol_sigma_r2"/>
</dbReference>
<evidence type="ECO:0000259" key="7">
    <source>
        <dbReference type="Pfam" id="PF08281"/>
    </source>
</evidence>
<evidence type="ECO:0000313" key="8">
    <source>
        <dbReference type="EMBL" id="GAA2620482.1"/>
    </source>
</evidence>
<protein>
    <submittedName>
        <fullName evidence="8">RNA polymerase sigma factor</fullName>
    </submittedName>
</protein>
<keyword evidence="9" id="KW-1185">Reference proteome</keyword>
<accession>A0ABN3Q9L1</accession>
<dbReference type="InterPro" id="IPR039425">
    <property type="entry name" value="RNA_pol_sigma-70-like"/>
</dbReference>
<keyword evidence="2" id="KW-0805">Transcription regulation</keyword>
<dbReference type="EMBL" id="BAAATD010000010">
    <property type="protein sequence ID" value="GAA2620482.1"/>
    <property type="molecule type" value="Genomic_DNA"/>
</dbReference>
<evidence type="ECO:0000256" key="4">
    <source>
        <dbReference type="ARBA" id="ARBA00023125"/>
    </source>
</evidence>
<dbReference type="InterPro" id="IPR013324">
    <property type="entry name" value="RNA_pol_sigma_r3/r4-like"/>
</dbReference>
<evidence type="ECO:0000313" key="9">
    <source>
        <dbReference type="Proteomes" id="UP001501509"/>
    </source>
</evidence>
<feature type="domain" description="RNA polymerase sigma factor 70 region 4 type 2" evidence="7">
    <location>
        <begin position="157"/>
        <end position="207"/>
    </location>
</feature>
<comment type="caution">
    <text evidence="8">The sequence shown here is derived from an EMBL/GenBank/DDBJ whole genome shotgun (WGS) entry which is preliminary data.</text>
</comment>
<proteinExistence type="inferred from homology"/>
<dbReference type="NCBIfam" id="TIGR02937">
    <property type="entry name" value="sigma70-ECF"/>
    <property type="match status" value="1"/>
</dbReference>
<dbReference type="PANTHER" id="PTHR43133">
    <property type="entry name" value="RNA POLYMERASE ECF-TYPE SIGMA FACTO"/>
    <property type="match status" value="1"/>
</dbReference>
<evidence type="ECO:0000256" key="3">
    <source>
        <dbReference type="ARBA" id="ARBA00023082"/>
    </source>
</evidence>
<dbReference type="Pfam" id="PF04542">
    <property type="entry name" value="Sigma70_r2"/>
    <property type="match status" value="1"/>
</dbReference>
<dbReference type="Gene3D" id="1.10.1740.10">
    <property type="match status" value="1"/>
</dbReference>